<evidence type="ECO:0000256" key="3">
    <source>
        <dbReference type="SAM" id="Phobius"/>
    </source>
</evidence>
<feature type="region of interest" description="Disordered" evidence="2">
    <location>
        <begin position="288"/>
        <end position="316"/>
    </location>
</feature>
<keyword evidence="1" id="KW-0175">Coiled coil</keyword>
<evidence type="ECO:0000313" key="5">
    <source>
        <dbReference type="Proteomes" id="UP000058660"/>
    </source>
</evidence>
<keyword evidence="3" id="KW-0472">Membrane</keyword>
<evidence type="ECO:0000256" key="1">
    <source>
        <dbReference type="SAM" id="Coils"/>
    </source>
</evidence>
<keyword evidence="3" id="KW-1133">Transmembrane helix</keyword>
<feature type="transmembrane region" description="Helical" evidence="3">
    <location>
        <begin position="158"/>
        <end position="176"/>
    </location>
</feature>
<feature type="compositionally biased region" description="Pro residues" evidence="2">
    <location>
        <begin position="292"/>
        <end position="305"/>
    </location>
</feature>
<gene>
    <name evidence="4" type="ORF">TO73_1383</name>
</gene>
<feature type="transmembrane region" description="Helical" evidence="3">
    <location>
        <begin position="130"/>
        <end position="146"/>
    </location>
</feature>
<protein>
    <submittedName>
        <fullName evidence="4">Uncharacterized protein</fullName>
    </submittedName>
</protein>
<evidence type="ECO:0000256" key="2">
    <source>
        <dbReference type="SAM" id="MobiDB-lite"/>
    </source>
</evidence>
<keyword evidence="5" id="KW-1185">Reference proteome</keyword>
<sequence length="316" mass="35915">MSPLATLRNIRANFFGKRDGKAFSKKHASLAYLTVPPFPKELAERYRRVLEAHLHRYQAKRARLEEKLIQVRHLRQSLERVVGQDEPTPEVFSHMLAFGGRYALMGLIFSAELVFNKLAADTLGVNQLEAYIIGFIATLIMFWMGHEAGNQFRKGQKVLAGILLSVPLLMAVLFALLRAEFTQRMAQIVGAPASHWTLAALIALGLGLVAFTFFLGFKAPHERETLFRRYLMARNREKHLMGRLLFLHRQARKVQDYAMARYREEVAAYWRGFARAWPDWDPAPEFVGALPPLEPPKLPPEPPGPESLDESAKMPA</sequence>
<proteinExistence type="predicted"/>
<feature type="coiled-coil region" evidence="1">
    <location>
        <begin position="47"/>
        <end position="81"/>
    </location>
</feature>
<reference evidence="5" key="1">
    <citation type="journal article" date="2015" name="PLoS ONE">
        <title>Complete Genome Sequence of Thermus aquaticus Y51MC23.</title>
        <authorList>
            <person name="Brumm P.J."/>
            <person name="Monsma S."/>
            <person name="Keough B."/>
            <person name="Jasinovica S."/>
            <person name="Ferguson E."/>
            <person name="Schoenfeld T."/>
            <person name="Lodes M."/>
            <person name="Mead D.A."/>
        </authorList>
    </citation>
    <scope>NUCLEOTIDE SEQUENCE [LARGE SCALE GENOMIC DNA]</scope>
    <source>
        <strain evidence="5">BAA-2747 / Y51MC23</strain>
    </source>
</reference>
<feature type="transmembrane region" description="Helical" evidence="3">
    <location>
        <begin position="196"/>
        <end position="217"/>
    </location>
</feature>
<dbReference type="RefSeq" id="WP_003047971.1">
    <property type="nucleotide sequence ID" value="NZ_CP010822.1"/>
</dbReference>
<organism evidence="4 5">
    <name type="scientific">Thermus aquaticus (strain ATCC BAA-2747 / Y51MC23)</name>
    <dbReference type="NCBI Taxonomy" id="498848"/>
    <lineage>
        <taxon>Bacteria</taxon>
        <taxon>Thermotogati</taxon>
        <taxon>Deinococcota</taxon>
        <taxon>Deinococci</taxon>
        <taxon>Thermales</taxon>
        <taxon>Thermaceae</taxon>
        <taxon>Thermus</taxon>
    </lineage>
</organism>
<dbReference type="EMBL" id="CP010822">
    <property type="protein sequence ID" value="ALJ91226.1"/>
    <property type="molecule type" value="Genomic_DNA"/>
</dbReference>
<keyword evidence="3" id="KW-0812">Transmembrane</keyword>
<name>A0ABM5VM77_THEA5</name>
<dbReference type="Proteomes" id="UP000058660">
    <property type="component" value="Chromosome"/>
</dbReference>
<accession>A0ABM5VM77</accession>
<evidence type="ECO:0000313" key="4">
    <source>
        <dbReference type="EMBL" id="ALJ91226.1"/>
    </source>
</evidence>